<dbReference type="GO" id="GO:0043531">
    <property type="term" value="F:ADP binding"/>
    <property type="evidence" value="ECO:0007669"/>
    <property type="project" value="TreeGrafter"/>
</dbReference>
<keyword evidence="4" id="KW-0547">Nucleotide-binding</keyword>
<dbReference type="InterPro" id="IPR000194">
    <property type="entry name" value="ATPase_F1/V1/A1_a/bsu_nucl-bd"/>
</dbReference>
<dbReference type="SUPFAM" id="SSF52540">
    <property type="entry name" value="P-loop containing nucleoside triphosphate hydrolases"/>
    <property type="match status" value="1"/>
</dbReference>
<evidence type="ECO:0000256" key="4">
    <source>
        <dbReference type="ARBA" id="ARBA00022741"/>
    </source>
</evidence>
<dbReference type="GO" id="GO:0005524">
    <property type="term" value="F:ATP binding"/>
    <property type="evidence" value="ECO:0007669"/>
    <property type="project" value="UniProtKB-KW"/>
</dbReference>
<evidence type="ECO:0000256" key="10">
    <source>
        <dbReference type="ARBA" id="ARBA00023310"/>
    </source>
</evidence>
<evidence type="ECO:0000256" key="7">
    <source>
        <dbReference type="ARBA" id="ARBA00023065"/>
    </source>
</evidence>
<evidence type="ECO:0000256" key="9">
    <source>
        <dbReference type="ARBA" id="ARBA00023196"/>
    </source>
</evidence>
<proteinExistence type="inferred from homology"/>
<comment type="similarity">
    <text evidence="2">Belongs to the ATPase alpha/beta chains family.</text>
</comment>
<keyword evidence="7" id="KW-0406">Ion transport</keyword>
<feature type="domain" description="ATP synthase alpha subunit C-terminal" evidence="13">
    <location>
        <begin position="349"/>
        <end position="446"/>
    </location>
</feature>
<dbReference type="FunFam" id="3.40.50.300:FF:002432">
    <property type="entry name" value="ATP synthase subunit alpha, mitochondrial"/>
    <property type="match status" value="1"/>
</dbReference>
<evidence type="ECO:0000256" key="11">
    <source>
        <dbReference type="ARBA" id="ARBA00026013"/>
    </source>
</evidence>
<name>A0A1F4VQH8_UNCKA</name>
<evidence type="ECO:0000256" key="8">
    <source>
        <dbReference type="ARBA" id="ARBA00023136"/>
    </source>
</evidence>
<protein>
    <recommendedName>
        <fullName evidence="16">ATPase F1/V1/A1 complex alpha/beta subunit nucleotide-binding domain-containing protein</fullName>
    </recommendedName>
</protein>
<dbReference type="InterPro" id="IPR005294">
    <property type="entry name" value="ATP_synth_F1_asu"/>
</dbReference>
<comment type="subunit">
    <text evidence="11">F-type ATPases have 2 components, CF(1) - the catalytic core - and CF(0) - the membrane proton channel. CF(1) has five subunits: alpha(3), beta(3), gamma(1), delta(1), epsilon(1). CF(0) has four main subunits: a(1), b(1), b'(1) and c(9-12).</text>
</comment>
<dbReference type="GO" id="GO:0045259">
    <property type="term" value="C:proton-transporting ATP synthase complex"/>
    <property type="evidence" value="ECO:0007669"/>
    <property type="project" value="UniProtKB-KW"/>
</dbReference>
<keyword evidence="3" id="KW-0813">Transport</keyword>
<dbReference type="Gene3D" id="1.20.150.20">
    <property type="entry name" value="ATP synthase alpha/beta chain, C-terminal domain"/>
    <property type="match status" value="1"/>
</dbReference>
<evidence type="ECO:0000259" key="12">
    <source>
        <dbReference type="Pfam" id="PF00006"/>
    </source>
</evidence>
<reference evidence="14 15" key="1">
    <citation type="journal article" date="2016" name="Nat. Commun.">
        <title>Thousands of microbial genomes shed light on interconnected biogeochemical processes in an aquifer system.</title>
        <authorList>
            <person name="Anantharaman K."/>
            <person name="Brown C.T."/>
            <person name="Hug L.A."/>
            <person name="Sharon I."/>
            <person name="Castelle C.J."/>
            <person name="Probst A.J."/>
            <person name="Thomas B.C."/>
            <person name="Singh A."/>
            <person name="Wilkins M.J."/>
            <person name="Karaoz U."/>
            <person name="Brodie E.L."/>
            <person name="Williams K.H."/>
            <person name="Hubbard S.S."/>
            <person name="Banfield J.F."/>
        </authorList>
    </citation>
    <scope>NUCLEOTIDE SEQUENCE [LARGE SCALE GENOMIC DNA]</scope>
</reference>
<dbReference type="InterPro" id="IPR000793">
    <property type="entry name" value="ATP_synth_asu_C"/>
</dbReference>
<evidence type="ECO:0000313" key="15">
    <source>
        <dbReference type="Proteomes" id="UP000178964"/>
    </source>
</evidence>
<accession>A0A1F4VQH8</accession>
<keyword evidence="9" id="KW-0139">CF(1)</keyword>
<keyword evidence="5" id="KW-0375">Hydrogen ion transport</keyword>
<dbReference type="Pfam" id="PF00006">
    <property type="entry name" value="ATP-synt_ab"/>
    <property type="match status" value="1"/>
</dbReference>
<dbReference type="Pfam" id="PF00306">
    <property type="entry name" value="ATP-synt_ab_C"/>
    <property type="match status" value="1"/>
</dbReference>
<dbReference type="SUPFAM" id="SSF47917">
    <property type="entry name" value="C-terminal domain of alpha and beta subunits of F1 ATP synthase"/>
    <property type="match status" value="1"/>
</dbReference>
<evidence type="ECO:0008006" key="16">
    <source>
        <dbReference type="Google" id="ProtNLM"/>
    </source>
</evidence>
<keyword evidence="10" id="KW-0066">ATP synthesis</keyword>
<organism evidence="14 15">
    <name type="scientific">candidate division WWE3 bacterium RIFCSPLOWO2_01_FULL_42_11</name>
    <dbReference type="NCBI Taxonomy" id="1802627"/>
    <lineage>
        <taxon>Bacteria</taxon>
        <taxon>Katanobacteria</taxon>
    </lineage>
</organism>
<evidence type="ECO:0000256" key="1">
    <source>
        <dbReference type="ARBA" id="ARBA00004370"/>
    </source>
</evidence>
<keyword evidence="8" id="KW-0472">Membrane</keyword>
<dbReference type="STRING" id="1802627.A3A70_00935"/>
<dbReference type="Gene3D" id="3.40.50.300">
    <property type="entry name" value="P-loop containing nucleotide triphosphate hydrolases"/>
    <property type="match status" value="1"/>
</dbReference>
<dbReference type="InterPro" id="IPR027417">
    <property type="entry name" value="P-loop_NTPase"/>
</dbReference>
<evidence type="ECO:0000313" key="14">
    <source>
        <dbReference type="EMBL" id="OGC59238.1"/>
    </source>
</evidence>
<dbReference type="EMBL" id="MEVK01000020">
    <property type="protein sequence ID" value="OGC59238.1"/>
    <property type="molecule type" value="Genomic_DNA"/>
</dbReference>
<evidence type="ECO:0000256" key="6">
    <source>
        <dbReference type="ARBA" id="ARBA00022840"/>
    </source>
</evidence>
<dbReference type="PANTHER" id="PTHR48082:SF2">
    <property type="entry name" value="ATP SYNTHASE SUBUNIT ALPHA, MITOCHONDRIAL"/>
    <property type="match status" value="1"/>
</dbReference>
<comment type="caution">
    <text evidence="14">The sequence shown here is derived from an EMBL/GenBank/DDBJ whole genome shotgun (WGS) entry which is preliminary data.</text>
</comment>
<gene>
    <name evidence="14" type="ORF">A3A70_00935</name>
</gene>
<sequence length="481" mass="53340">MTESGIVISSENYISGVEGFPLTSLNSVVRNSTNNLGLIKKATENGVTILHLGKFEVVPGDVFYSHSENLKLPVPELLLSRVVNPLGQAIDEREPIKEDGKTFDLVLNTVAPGINTREEVTEQLETGVMAVDSLLPIAKGQRQLIMGPPRSAKSYFLIECILEHMEKGGYAIMGFIMKTDSEVKQIIEQIKESGNSDKIIFVVGSLNDGSGLISLVPDTCLSLAESLRDQGENVLVVLDDMGKHAKVLRELGLLMNVMPGREAYPGDIFYQHAHLIERAGKFNKDFGGSSITLFPVIETEVESYIHLIPSNLMASTDGYLLFSQELRSKGYTPAIDFFISVTRLGKKTQNKIFAELSQMARSLFLEYREVLSFGIFASDLGEKTHQLINTGSKIDELFKQESQVRMTIHTQTLLLGFFFTEFCKAQSLDFIVKNKSKLISIFEGKTFLDLLKAPEISSSLELIKSINDKSPEISKLLETNK</sequence>
<comment type="subcellular location">
    <subcellularLocation>
        <location evidence="1">Membrane</location>
    </subcellularLocation>
</comment>
<evidence type="ECO:0000256" key="2">
    <source>
        <dbReference type="ARBA" id="ARBA00008936"/>
    </source>
</evidence>
<evidence type="ECO:0000259" key="13">
    <source>
        <dbReference type="Pfam" id="PF00306"/>
    </source>
</evidence>
<dbReference type="InterPro" id="IPR038376">
    <property type="entry name" value="ATP_synth_asu_C_sf"/>
</dbReference>
<feature type="domain" description="ATPase F1/V1/A1 complex alpha/beta subunit nucleotide-binding" evidence="12">
    <location>
        <begin position="127"/>
        <end position="341"/>
    </location>
</feature>
<evidence type="ECO:0000256" key="3">
    <source>
        <dbReference type="ARBA" id="ARBA00022448"/>
    </source>
</evidence>
<dbReference type="Proteomes" id="UP000178964">
    <property type="component" value="Unassembled WGS sequence"/>
</dbReference>
<evidence type="ECO:0000256" key="5">
    <source>
        <dbReference type="ARBA" id="ARBA00022781"/>
    </source>
</evidence>
<dbReference type="PANTHER" id="PTHR48082">
    <property type="entry name" value="ATP SYNTHASE SUBUNIT ALPHA, MITOCHONDRIAL"/>
    <property type="match status" value="1"/>
</dbReference>
<dbReference type="AlphaFoldDB" id="A0A1F4VQH8"/>
<dbReference type="GO" id="GO:0046933">
    <property type="term" value="F:proton-transporting ATP synthase activity, rotational mechanism"/>
    <property type="evidence" value="ECO:0007669"/>
    <property type="project" value="InterPro"/>
</dbReference>
<keyword evidence="6" id="KW-0067">ATP-binding</keyword>